<dbReference type="InterPro" id="IPR023296">
    <property type="entry name" value="Glyco_hydro_beta-prop_sf"/>
</dbReference>
<evidence type="ECO:0000256" key="3">
    <source>
        <dbReference type="ARBA" id="ARBA00023295"/>
    </source>
</evidence>
<evidence type="ECO:0000256" key="4">
    <source>
        <dbReference type="SAM" id="MobiDB-lite"/>
    </source>
</evidence>
<dbReference type="PANTHER" id="PTHR42812:SF12">
    <property type="entry name" value="BETA-XYLOSIDASE-RELATED"/>
    <property type="match status" value="1"/>
</dbReference>
<dbReference type="InterPro" id="IPR008928">
    <property type="entry name" value="6-hairpin_glycosidase_sf"/>
</dbReference>
<evidence type="ECO:0000256" key="1">
    <source>
        <dbReference type="ARBA" id="ARBA00009865"/>
    </source>
</evidence>
<dbReference type="SUPFAM" id="SSF75005">
    <property type="entry name" value="Arabinanase/levansucrase/invertase"/>
    <property type="match status" value="1"/>
</dbReference>
<sequence length="1038" mass="114070">MSQPLERIQIRDPYVLTLPESQEYLLFGSTDLNIWSGPATGFDCYRSSDLVDWEGPFPAFRPAPEFWSKEQYWAPEVHEYKGRYFMFATFTAPGHRRGTQILASADPEGPYEPWSDGPVTPGDWECLDGTLHIDEDGAPWMVFCHEWKQVNDGGMVAQRLSPDLRTAQGKPTVLFNASEAPWSRALDRPSAAAGEGPVYVTDGPFLHRLPSGDLIMLWSSFADTGYAMGIARSESGTILGPWIQEVEPLWSTDGGHGMIGRKLDGSLFLTLHQPNKSPHERAAFFPLRELEHTVVLEPAGGPHSPGSIDRKALVRRHNVHQQELDSRSPVSVGNGEFAFTMDLTGFQTLPGSYPVAPRDDLPAGTLLGTQSQWGWHTIPSTEPYDLDGSTVIYDSPRGPVPYVDMVGDIVNDRETSTSAAEDWLRANSHRLDLGRISLRWLHNGVERGIRPGELTRTAQTLDLWTGVVTSRFFLAGHPVKITTACHPDRDELGFRVESTALGAGLVVGVAFPYGSGAWHDAADWSNPGAHRTTLAEATPSEEHTGCTVWTADRELDDSRYQVLIAGRNLTVEQPEEHRLRVRPGSPAHPGSNGVLDFSISFLSSGDGDCLPRHNHSSSDHTPDPGRTAHASTGVVLSPGSSVAAASSAHWPEFWSTGGAVELHVTEDPRAEELERRVVLSQYLTAINCSGSLPPQETGLVCNSWRGRFHLEMHWWHAAHFAHWNRVELLLPSLRWYATILDVARQTATAQGFDGVRWPKQVGPDGRESPSPIGTFLIWQQPHPIYLAELVYRANPGPEVLEEFAGIVFETAAFMASFAHQTSRGFELGPPLIPAQESYGAIRASVTNPTFELAYWQWGLETAAAWRERLGLEAVEEWSVVAKAMVAPKVRDGVYAAIDVAPFTIRTDHPSMLCALGVLPQTDVIDPDIMRATLKDVLADWDWDSTWGWDYPVMAMTAARLGDPEAAVDALLLDAGKNTVLPNGHNRQTDSLPLYLPGNGGLLAAVALMAAGWDNGPERHAPGFPEDWTVAWEGLVQSP</sequence>
<reference evidence="5 6" key="1">
    <citation type="submission" date="2024-10" db="EMBL/GenBank/DDBJ databases">
        <title>Novel secondary metabolite-producing bacteria for plant disease control.</title>
        <authorList>
            <person name="Chevrette M."/>
        </authorList>
    </citation>
    <scope>NUCLEOTIDE SEQUENCE [LARGE SCALE GENOMIC DNA]</scope>
    <source>
        <strain evidence="5 6">J30 TE3557</strain>
    </source>
</reference>
<evidence type="ECO:0000313" key="6">
    <source>
        <dbReference type="Proteomes" id="UP001620520"/>
    </source>
</evidence>
<evidence type="ECO:0008006" key="7">
    <source>
        <dbReference type="Google" id="ProtNLM"/>
    </source>
</evidence>
<dbReference type="PANTHER" id="PTHR42812">
    <property type="entry name" value="BETA-XYLOSIDASE"/>
    <property type="match status" value="1"/>
</dbReference>
<proteinExistence type="inferred from homology"/>
<keyword evidence="3" id="KW-0326">Glycosidase</keyword>
<feature type="region of interest" description="Disordered" evidence="4">
    <location>
        <begin position="610"/>
        <end position="633"/>
    </location>
</feature>
<gene>
    <name evidence="5" type="ORF">ABIA52_002959</name>
</gene>
<dbReference type="Gene3D" id="1.50.10.10">
    <property type="match status" value="1"/>
</dbReference>
<dbReference type="CDD" id="cd08981">
    <property type="entry name" value="GH43_Bt1873-like"/>
    <property type="match status" value="1"/>
</dbReference>
<dbReference type="Proteomes" id="UP001620520">
    <property type="component" value="Unassembled WGS sequence"/>
</dbReference>
<accession>A0ABW8N928</accession>
<evidence type="ECO:0000313" key="5">
    <source>
        <dbReference type="EMBL" id="MFK4640070.1"/>
    </source>
</evidence>
<keyword evidence="6" id="KW-1185">Reference proteome</keyword>
<dbReference type="SUPFAM" id="SSF48208">
    <property type="entry name" value="Six-hairpin glycosidases"/>
    <property type="match status" value="1"/>
</dbReference>
<dbReference type="Pfam" id="PF04616">
    <property type="entry name" value="Glyco_hydro_43"/>
    <property type="match status" value="1"/>
</dbReference>
<name>A0ABW8N928_9MICC</name>
<comment type="similarity">
    <text evidence="1">Belongs to the glycosyl hydrolase 43 family.</text>
</comment>
<dbReference type="InterPro" id="IPR012341">
    <property type="entry name" value="6hp_glycosidase-like_sf"/>
</dbReference>
<keyword evidence="2" id="KW-0378">Hydrolase</keyword>
<dbReference type="InterPro" id="IPR051795">
    <property type="entry name" value="Glycosyl_Hydrlase_43"/>
</dbReference>
<comment type="caution">
    <text evidence="5">The sequence shown here is derived from an EMBL/GenBank/DDBJ whole genome shotgun (WGS) entry which is preliminary data.</text>
</comment>
<evidence type="ECO:0000256" key="2">
    <source>
        <dbReference type="ARBA" id="ARBA00022801"/>
    </source>
</evidence>
<dbReference type="Gene3D" id="2.115.10.20">
    <property type="entry name" value="Glycosyl hydrolase domain, family 43"/>
    <property type="match status" value="1"/>
</dbReference>
<dbReference type="EMBL" id="JBIYEW010000003">
    <property type="protein sequence ID" value="MFK4640070.1"/>
    <property type="molecule type" value="Genomic_DNA"/>
</dbReference>
<protein>
    <recommendedName>
        <fullName evidence="7">Beta-xylosidase</fullName>
    </recommendedName>
</protein>
<organism evidence="5 6">
    <name type="scientific">Paenarthrobacter histidinolovorans</name>
    <dbReference type="NCBI Taxonomy" id="43664"/>
    <lineage>
        <taxon>Bacteria</taxon>
        <taxon>Bacillati</taxon>
        <taxon>Actinomycetota</taxon>
        <taxon>Actinomycetes</taxon>
        <taxon>Micrococcales</taxon>
        <taxon>Micrococcaceae</taxon>
        <taxon>Paenarthrobacter</taxon>
    </lineage>
</organism>
<dbReference type="InterPro" id="IPR006710">
    <property type="entry name" value="Glyco_hydro_43"/>
</dbReference>